<keyword evidence="5" id="KW-1185">Reference proteome</keyword>
<keyword evidence="2" id="KW-0812">Transmembrane</keyword>
<dbReference type="InterPro" id="IPR026057">
    <property type="entry name" value="TBL_C"/>
</dbReference>
<dbReference type="Pfam" id="PF13839">
    <property type="entry name" value="PC-Esterase"/>
    <property type="match status" value="1"/>
</dbReference>
<evidence type="ECO:0000256" key="2">
    <source>
        <dbReference type="SAM" id="Phobius"/>
    </source>
</evidence>
<evidence type="ECO:0000256" key="1">
    <source>
        <dbReference type="ARBA" id="ARBA00007727"/>
    </source>
</evidence>
<name>A0AA39SHV4_ACESA</name>
<feature type="domain" description="Trichome birefringence-like C-terminal" evidence="3">
    <location>
        <begin position="100"/>
        <end position="161"/>
    </location>
</feature>
<dbReference type="AlphaFoldDB" id="A0AA39SHV4"/>
<evidence type="ECO:0000259" key="3">
    <source>
        <dbReference type="Pfam" id="PF13839"/>
    </source>
</evidence>
<protein>
    <recommendedName>
        <fullName evidence="3">Trichome birefringence-like C-terminal domain-containing protein</fullName>
    </recommendedName>
</protein>
<feature type="transmembrane region" description="Helical" evidence="2">
    <location>
        <begin position="12"/>
        <end position="37"/>
    </location>
</feature>
<reference evidence="4" key="1">
    <citation type="journal article" date="2022" name="Plant J.">
        <title>Strategies of tolerance reflected in two North American maple genomes.</title>
        <authorList>
            <person name="McEvoy S.L."/>
            <person name="Sezen U.U."/>
            <person name="Trouern-Trend A."/>
            <person name="McMahon S.M."/>
            <person name="Schaberg P.G."/>
            <person name="Yang J."/>
            <person name="Wegrzyn J.L."/>
            <person name="Swenson N.G."/>
        </authorList>
    </citation>
    <scope>NUCLEOTIDE SEQUENCE</scope>
    <source>
        <strain evidence="4">NS2018</strain>
    </source>
</reference>
<evidence type="ECO:0000313" key="5">
    <source>
        <dbReference type="Proteomes" id="UP001168877"/>
    </source>
</evidence>
<comment type="similarity">
    <text evidence="1">Belongs to the PC-esterase family. TBL subfamily.</text>
</comment>
<evidence type="ECO:0000313" key="4">
    <source>
        <dbReference type="EMBL" id="KAK0593211.1"/>
    </source>
</evidence>
<dbReference type="Proteomes" id="UP001168877">
    <property type="component" value="Unassembled WGS sequence"/>
</dbReference>
<comment type="caution">
    <text evidence="4">The sequence shown here is derived from an EMBL/GenBank/DDBJ whole genome shotgun (WGS) entry which is preliminary data.</text>
</comment>
<sequence length="167" mass="19177">MKTPLSSSSSYIISKACLSPYLFTLLAFIVFVAILYVEEFICILGQLNPLSSDTRPISTTKKNREKLRFAVGKTGTEEEGCDVFSGRWVRDMSNRPVNMHAWLDTWHADVKGSFDDEEKETVELPTEDACRMAMKSMLRWVNLNMDRKKTRVFFTSVSPSRGKWVYN</sequence>
<reference evidence="4" key="2">
    <citation type="submission" date="2023-06" db="EMBL/GenBank/DDBJ databases">
        <authorList>
            <person name="Swenson N.G."/>
            <person name="Wegrzyn J.L."/>
            <person name="Mcevoy S.L."/>
        </authorList>
    </citation>
    <scope>NUCLEOTIDE SEQUENCE</scope>
    <source>
        <strain evidence="4">NS2018</strain>
        <tissue evidence="4">Leaf</tissue>
    </source>
</reference>
<dbReference type="GO" id="GO:0016740">
    <property type="term" value="F:transferase activity"/>
    <property type="evidence" value="ECO:0007669"/>
    <property type="project" value="InterPro"/>
</dbReference>
<keyword evidence="2" id="KW-1133">Transmembrane helix</keyword>
<keyword evidence="2" id="KW-0472">Membrane</keyword>
<dbReference type="EMBL" id="JAUESC010000380">
    <property type="protein sequence ID" value="KAK0593211.1"/>
    <property type="molecule type" value="Genomic_DNA"/>
</dbReference>
<proteinExistence type="inferred from homology"/>
<gene>
    <name evidence="4" type="ORF">LWI29_032977</name>
</gene>
<organism evidence="4 5">
    <name type="scientific">Acer saccharum</name>
    <name type="common">Sugar maple</name>
    <dbReference type="NCBI Taxonomy" id="4024"/>
    <lineage>
        <taxon>Eukaryota</taxon>
        <taxon>Viridiplantae</taxon>
        <taxon>Streptophyta</taxon>
        <taxon>Embryophyta</taxon>
        <taxon>Tracheophyta</taxon>
        <taxon>Spermatophyta</taxon>
        <taxon>Magnoliopsida</taxon>
        <taxon>eudicotyledons</taxon>
        <taxon>Gunneridae</taxon>
        <taxon>Pentapetalae</taxon>
        <taxon>rosids</taxon>
        <taxon>malvids</taxon>
        <taxon>Sapindales</taxon>
        <taxon>Sapindaceae</taxon>
        <taxon>Hippocastanoideae</taxon>
        <taxon>Acereae</taxon>
        <taxon>Acer</taxon>
    </lineage>
</organism>
<accession>A0AA39SHV4</accession>